<evidence type="ECO:0000256" key="3">
    <source>
        <dbReference type="ARBA" id="ARBA00022884"/>
    </source>
</evidence>
<evidence type="ECO:0000256" key="1">
    <source>
        <dbReference type="ARBA" id="ARBA00007465"/>
    </source>
</evidence>
<comment type="similarity">
    <text evidence="1 7 8">Belongs to the universal ribosomal protein uS4 family.</text>
</comment>
<evidence type="ECO:0000256" key="8">
    <source>
        <dbReference type="RuleBase" id="RU003699"/>
    </source>
</evidence>
<evidence type="ECO:0000256" key="2">
    <source>
        <dbReference type="ARBA" id="ARBA00022730"/>
    </source>
</evidence>
<keyword evidence="5 7" id="KW-0687">Ribonucleoprotein</keyword>
<comment type="function">
    <text evidence="7">With S5 and S12 plays an important role in translational accuracy.</text>
</comment>
<feature type="domain" description="RNA-binding S4" evidence="9">
    <location>
        <begin position="87"/>
        <end position="149"/>
    </location>
</feature>
<protein>
    <recommendedName>
        <fullName evidence="6 7">Small ribosomal subunit protein uS4</fullName>
    </recommendedName>
</protein>
<evidence type="ECO:0000256" key="5">
    <source>
        <dbReference type="ARBA" id="ARBA00023274"/>
    </source>
</evidence>
<dbReference type="PROSITE" id="PS50889">
    <property type="entry name" value="S4"/>
    <property type="match status" value="1"/>
</dbReference>
<evidence type="ECO:0000256" key="4">
    <source>
        <dbReference type="ARBA" id="ARBA00022980"/>
    </source>
</evidence>
<dbReference type="InterPro" id="IPR002942">
    <property type="entry name" value="S4_RNA-bd"/>
</dbReference>
<keyword evidence="3 7" id="KW-0694">RNA-binding</keyword>
<comment type="function">
    <text evidence="7">One of the primary rRNA binding proteins, it binds directly to 16S rRNA where it nucleates assembly of the body of the 30S subunit.</text>
</comment>
<dbReference type="NCBIfam" id="TIGR01017">
    <property type="entry name" value="rpsD_bact"/>
    <property type="match status" value="1"/>
</dbReference>
<dbReference type="GO" id="GO:0006412">
    <property type="term" value="P:translation"/>
    <property type="evidence" value="ECO:0007669"/>
    <property type="project" value="UniProtKB-UniRule"/>
</dbReference>
<dbReference type="OrthoDB" id="9803672at2"/>
<organism evidence="11 12">
    <name type="scientific">Megamonas hypermegale</name>
    <dbReference type="NCBI Taxonomy" id="158847"/>
    <lineage>
        <taxon>Bacteria</taxon>
        <taxon>Bacillati</taxon>
        <taxon>Bacillota</taxon>
        <taxon>Negativicutes</taxon>
        <taxon>Selenomonadales</taxon>
        <taxon>Selenomonadaceae</taxon>
        <taxon>Megamonas</taxon>
    </lineage>
</organism>
<keyword evidence="2 7" id="KW-0699">rRNA-binding</keyword>
<dbReference type="InterPro" id="IPR022801">
    <property type="entry name" value="Ribosomal_uS4"/>
</dbReference>
<accession>A0A239TWW5</accession>
<dbReference type="SMART" id="SM00363">
    <property type="entry name" value="S4"/>
    <property type="match status" value="1"/>
</dbReference>
<dbReference type="GO" id="GO:0019843">
    <property type="term" value="F:rRNA binding"/>
    <property type="evidence" value="ECO:0007669"/>
    <property type="project" value="UniProtKB-UniRule"/>
</dbReference>
<dbReference type="Gene3D" id="3.10.290.10">
    <property type="entry name" value="RNA-binding S4 domain"/>
    <property type="match status" value="1"/>
</dbReference>
<dbReference type="InterPro" id="IPR001912">
    <property type="entry name" value="Ribosomal_uS4_N"/>
</dbReference>
<dbReference type="Pfam" id="PF00163">
    <property type="entry name" value="Ribosomal_S4"/>
    <property type="match status" value="1"/>
</dbReference>
<sequence>MAIDRVPSLKRCRSLGLETAVVGLAKSSKRQPKRSGRKVSEYGMQLKEKQKAKFIYGVLEKQFRSYYDKAQKMQGITGENLLCLLERRIDNVVFRLGLASTRRQARQLVSHGHITVNGKRLNIPSALVSVGDVIGVKEKSRSTELFKEIAESKNALSVPAWLTADIQNLTGSVTRFPNRDEIDVPVNEQAIVELYSK</sequence>
<gene>
    <name evidence="7 11" type="primary">rpsD</name>
    <name evidence="11" type="ORF">SAMEA4364220_01470</name>
</gene>
<keyword evidence="12" id="KW-1185">Reference proteome</keyword>
<dbReference type="HAMAP" id="MF_01306_B">
    <property type="entry name" value="Ribosomal_uS4_B"/>
    <property type="match status" value="1"/>
</dbReference>
<comment type="subunit">
    <text evidence="7">Part of the 30S ribosomal subunit. Contacts protein S5. The interaction surface between S4 and S5 is involved in control of translational fidelity.</text>
</comment>
<dbReference type="GeneID" id="78507468"/>
<evidence type="ECO:0000259" key="10">
    <source>
        <dbReference type="SMART" id="SM01390"/>
    </source>
</evidence>
<evidence type="ECO:0000256" key="7">
    <source>
        <dbReference type="HAMAP-Rule" id="MF_01306"/>
    </source>
</evidence>
<dbReference type="NCBIfam" id="NF003717">
    <property type="entry name" value="PRK05327.1"/>
    <property type="match status" value="1"/>
</dbReference>
<dbReference type="PROSITE" id="PS00632">
    <property type="entry name" value="RIBOSOMAL_S4"/>
    <property type="match status" value="1"/>
</dbReference>
<dbReference type="PANTHER" id="PTHR11831:SF4">
    <property type="entry name" value="SMALL RIBOSOMAL SUBUNIT PROTEIN US4M"/>
    <property type="match status" value="1"/>
</dbReference>
<feature type="domain" description="Small ribosomal subunit protein uS4 N-terminal" evidence="10">
    <location>
        <begin position="3"/>
        <end position="86"/>
    </location>
</feature>
<dbReference type="InterPro" id="IPR018079">
    <property type="entry name" value="Ribosomal_uS4_CS"/>
</dbReference>
<dbReference type="Gene3D" id="1.10.1050.10">
    <property type="entry name" value="Ribosomal Protein S4 Delta 41, Chain A, domain 1"/>
    <property type="match status" value="1"/>
</dbReference>
<reference evidence="11 12" key="1">
    <citation type="submission" date="2017-06" db="EMBL/GenBank/DDBJ databases">
        <authorList>
            <consortium name="Pathogen Informatics"/>
        </authorList>
    </citation>
    <scope>NUCLEOTIDE SEQUENCE [LARGE SCALE GENOMIC DNA]</scope>
    <source>
        <strain evidence="11 12">NCTC10570</strain>
    </source>
</reference>
<name>A0A239TWW5_9FIRM</name>
<dbReference type="GO" id="GO:0015935">
    <property type="term" value="C:small ribosomal subunit"/>
    <property type="evidence" value="ECO:0007669"/>
    <property type="project" value="InterPro"/>
</dbReference>
<dbReference type="GO" id="GO:0003735">
    <property type="term" value="F:structural constituent of ribosome"/>
    <property type="evidence" value="ECO:0007669"/>
    <property type="project" value="InterPro"/>
</dbReference>
<dbReference type="Pfam" id="PF01479">
    <property type="entry name" value="S4"/>
    <property type="match status" value="1"/>
</dbReference>
<proteinExistence type="inferred from homology"/>
<dbReference type="InterPro" id="IPR036986">
    <property type="entry name" value="S4_RNA-bd_sf"/>
</dbReference>
<evidence type="ECO:0000256" key="6">
    <source>
        <dbReference type="ARBA" id="ARBA00035254"/>
    </source>
</evidence>
<dbReference type="AlphaFoldDB" id="A0A239TWW5"/>
<dbReference type="InterPro" id="IPR005709">
    <property type="entry name" value="Ribosomal_uS4_bac-type"/>
</dbReference>
<dbReference type="eggNOG" id="COG0522">
    <property type="taxonomic scope" value="Bacteria"/>
</dbReference>
<dbReference type="CDD" id="cd00165">
    <property type="entry name" value="S4"/>
    <property type="match status" value="1"/>
</dbReference>
<dbReference type="SMART" id="SM01390">
    <property type="entry name" value="Ribosomal_S4"/>
    <property type="match status" value="1"/>
</dbReference>
<evidence type="ECO:0000259" key="9">
    <source>
        <dbReference type="SMART" id="SM00363"/>
    </source>
</evidence>
<evidence type="ECO:0000313" key="12">
    <source>
        <dbReference type="Proteomes" id="UP000215383"/>
    </source>
</evidence>
<dbReference type="PANTHER" id="PTHR11831">
    <property type="entry name" value="30S 40S RIBOSOMAL PROTEIN"/>
    <property type="match status" value="1"/>
</dbReference>
<keyword evidence="4 7" id="KW-0689">Ribosomal protein</keyword>
<dbReference type="RefSeq" id="WP_027889373.1">
    <property type="nucleotide sequence ID" value="NZ_CALXYH010000015.1"/>
</dbReference>
<evidence type="ECO:0000313" key="11">
    <source>
        <dbReference type="EMBL" id="SNV01648.1"/>
    </source>
</evidence>
<dbReference type="Proteomes" id="UP000215383">
    <property type="component" value="Chromosome 1"/>
</dbReference>
<dbReference type="FunFam" id="3.10.290.10:FF:000001">
    <property type="entry name" value="30S ribosomal protein S4"/>
    <property type="match status" value="1"/>
</dbReference>
<dbReference type="EMBL" id="LT906446">
    <property type="protein sequence ID" value="SNV01648.1"/>
    <property type="molecule type" value="Genomic_DNA"/>
</dbReference>
<dbReference type="SUPFAM" id="SSF55174">
    <property type="entry name" value="Alpha-L RNA-binding motif"/>
    <property type="match status" value="1"/>
</dbReference>
<dbReference type="GO" id="GO:0042274">
    <property type="term" value="P:ribosomal small subunit biogenesis"/>
    <property type="evidence" value="ECO:0007669"/>
    <property type="project" value="TreeGrafter"/>
</dbReference>